<dbReference type="NCBIfam" id="TIGR00756">
    <property type="entry name" value="PPR"/>
    <property type="match status" value="4"/>
</dbReference>
<dbReference type="FunFam" id="1.25.40.10:FF:000366">
    <property type="entry name" value="Pentatricopeptide (PPR) repeat-containing protein"/>
    <property type="match status" value="1"/>
</dbReference>
<accession>A0ABC8UBF6</accession>
<dbReference type="Pfam" id="PF13041">
    <property type="entry name" value="PPR_2"/>
    <property type="match status" value="4"/>
</dbReference>
<sequence>MILRPTFRGLRHLQQFQILLHTQYSSQSQALAITTENPLFDSEPSDLTVADHLFDEFPQRDLSHNNHLLFEYSRDYRSVETLNLFLGIRRSGSLIDGSSLSCILKVCGCLSDQIIGKQVHCHCIKSAFVEDVSVGTSLVDMYMKTENIQDGKRVFDEMVVKNVVSWTSLLAGYTRNGLVHDAMDIFFEMQVEGIKPNPFTFATILGALANDGAVGKGIQVHSVVIKNGFESTIYVGNSLINMYSKSGMIRDAQAVFDSMENWDAVSWNGMIAGLVTNGLDLEGLELFYQMRLAGVKLTQMIFATVIKLCANFRELCFARQLHCRVLKNCFGFDHNIRTALMVSYTKCSEMDDALKMFSTMDGQQNVVSWTAMISGYLQNGGTEQAVNLFSQMIREGVRPNHFTYSTILTAHPTVSLVQVHAQVIKINYENSSSVGTALLDAYVKLRNTNDAAKIFELIAEKDIVAWSAMLAGYAQSGETERAVRVFVQLQKEGVRPNEFTFSSIINACATPTAVVEQGKQFHASSIKSGYDNALCVSSSLVTMYAKIGNIGSANEIFKRQQERDLVSWNSMISGYAQHGYGKKALNIFEEMRKKNLEMDVITFVGVISACTHAGLVGEGQRYFDVMVKDLHIAPTMELYSCMVDLFGRAGMLEKATALINRMPFPAGATVWRTLLAACRVHRNVELGKLAAEKLIALQPQDSAAYVLLSNLYAAAGNWQERAKVRKLMDDRKVKKETGYSWIEVKNKTYSFMAADHSHPLSDRIYMKLEELSIRLKDTGYQPDTNCVLHDIEDEHKEAILYQHSERLAIAFGLISTPPGIPIHVLKNLRVCGDCHTVIKLISKIEGREIVVRDSNRFHHFKEGLCSCRDYW</sequence>
<dbReference type="InterPro" id="IPR046849">
    <property type="entry name" value="E2_motif"/>
</dbReference>
<dbReference type="Pfam" id="PF20430">
    <property type="entry name" value="Eplus_motif"/>
    <property type="match status" value="1"/>
</dbReference>
<dbReference type="AlphaFoldDB" id="A0ABC8UBF6"/>
<dbReference type="GO" id="GO:0009451">
    <property type="term" value="P:RNA modification"/>
    <property type="evidence" value="ECO:0007669"/>
    <property type="project" value="UniProtKB-ARBA"/>
</dbReference>
<feature type="domain" description="DYW" evidence="4">
    <location>
        <begin position="779"/>
        <end position="871"/>
    </location>
</feature>
<keyword evidence="2" id="KW-0677">Repeat</keyword>
<feature type="repeat" description="PPR" evidence="3">
    <location>
        <begin position="263"/>
        <end position="297"/>
    </location>
</feature>
<evidence type="ECO:0000259" key="4">
    <source>
        <dbReference type="Pfam" id="PF14432"/>
    </source>
</evidence>
<comment type="similarity">
    <text evidence="1">Belongs to the PPR family. PCMP-H subfamily.</text>
</comment>
<evidence type="ECO:0000256" key="2">
    <source>
        <dbReference type="ARBA" id="ARBA00022737"/>
    </source>
</evidence>
<keyword evidence="6" id="KW-1185">Reference proteome</keyword>
<dbReference type="InterPro" id="IPR011990">
    <property type="entry name" value="TPR-like_helical_dom_sf"/>
</dbReference>
<feature type="repeat" description="PPR" evidence="3">
    <location>
        <begin position="462"/>
        <end position="496"/>
    </location>
</feature>
<dbReference type="InterPro" id="IPR046960">
    <property type="entry name" value="PPR_At4g14850-like_plant"/>
</dbReference>
<dbReference type="InterPro" id="IPR046848">
    <property type="entry name" value="E_motif"/>
</dbReference>
<dbReference type="EMBL" id="CAUOFW020007403">
    <property type="protein sequence ID" value="CAK9179110.1"/>
    <property type="molecule type" value="Genomic_DNA"/>
</dbReference>
<dbReference type="FunFam" id="1.25.40.10:FF:000381">
    <property type="entry name" value="Pentatricopeptide repeat-containing protein"/>
    <property type="match status" value="1"/>
</dbReference>
<name>A0ABC8UBF6_9AQUA</name>
<feature type="repeat" description="PPR" evidence="3">
    <location>
        <begin position="564"/>
        <end position="598"/>
    </location>
</feature>
<dbReference type="InterPro" id="IPR032867">
    <property type="entry name" value="DYW_dom"/>
</dbReference>
<dbReference type="InterPro" id="IPR002885">
    <property type="entry name" value="PPR_rpt"/>
</dbReference>
<dbReference type="PANTHER" id="PTHR47926">
    <property type="entry name" value="PENTATRICOPEPTIDE REPEAT-CONTAINING PROTEIN"/>
    <property type="match status" value="1"/>
</dbReference>
<dbReference type="Pfam" id="PF20431">
    <property type="entry name" value="E_motif"/>
    <property type="match status" value="1"/>
</dbReference>
<feature type="repeat" description="PPR" evidence="3">
    <location>
        <begin position="162"/>
        <end position="196"/>
    </location>
</feature>
<dbReference type="FunFam" id="1.25.40.10:FF:000031">
    <property type="entry name" value="Pentatricopeptide repeat-containing protein mitochondrial"/>
    <property type="match status" value="1"/>
</dbReference>
<dbReference type="Pfam" id="PF01535">
    <property type="entry name" value="PPR"/>
    <property type="match status" value="4"/>
</dbReference>
<comment type="caution">
    <text evidence="5">The sequence shown here is derived from an EMBL/GenBank/DDBJ whole genome shotgun (WGS) entry which is preliminary data.</text>
</comment>
<gene>
    <name evidence="5" type="ORF">ILEXP_LOCUS49053</name>
</gene>
<dbReference type="Gene3D" id="1.25.40.10">
    <property type="entry name" value="Tetratricopeptide repeat domain"/>
    <property type="match status" value="4"/>
</dbReference>
<evidence type="ECO:0000313" key="5">
    <source>
        <dbReference type="EMBL" id="CAK9179110.1"/>
    </source>
</evidence>
<dbReference type="FunFam" id="1.25.40.10:FF:000073">
    <property type="entry name" value="Pentatricopeptide repeat-containing protein chloroplastic"/>
    <property type="match status" value="1"/>
</dbReference>
<evidence type="ECO:0000256" key="3">
    <source>
        <dbReference type="PROSITE-ProRule" id="PRU00708"/>
    </source>
</evidence>
<feature type="repeat" description="PPR" evidence="3">
    <location>
        <begin position="365"/>
        <end position="399"/>
    </location>
</feature>
<proteinExistence type="inferred from homology"/>
<dbReference type="FunFam" id="1.25.40.10:FF:000201">
    <property type="entry name" value="Pentatricopeptide repeat-containing protein mitochondrial"/>
    <property type="match status" value="1"/>
</dbReference>
<evidence type="ECO:0000256" key="1">
    <source>
        <dbReference type="ARBA" id="ARBA00006643"/>
    </source>
</evidence>
<reference evidence="5 6" key="1">
    <citation type="submission" date="2024-02" db="EMBL/GenBank/DDBJ databases">
        <authorList>
            <person name="Vignale AGUSTIN F."/>
            <person name="Sosa J E."/>
            <person name="Modenutti C."/>
        </authorList>
    </citation>
    <scope>NUCLEOTIDE SEQUENCE [LARGE SCALE GENOMIC DNA]</scope>
</reference>
<dbReference type="PANTHER" id="PTHR47926:SF538">
    <property type="entry name" value="WHIM2 DOMAIN-CONTAINING PROTEIN"/>
    <property type="match status" value="1"/>
</dbReference>
<organism evidence="5 6">
    <name type="scientific">Ilex paraguariensis</name>
    <name type="common">yerba mate</name>
    <dbReference type="NCBI Taxonomy" id="185542"/>
    <lineage>
        <taxon>Eukaryota</taxon>
        <taxon>Viridiplantae</taxon>
        <taxon>Streptophyta</taxon>
        <taxon>Embryophyta</taxon>
        <taxon>Tracheophyta</taxon>
        <taxon>Spermatophyta</taxon>
        <taxon>Magnoliopsida</taxon>
        <taxon>eudicotyledons</taxon>
        <taxon>Gunneridae</taxon>
        <taxon>Pentapetalae</taxon>
        <taxon>asterids</taxon>
        <taxon>campanulids</taxon>
        <taxon>Aquifoliales</taxon>
        <taxon>Aquifoliaceae</taxon>
        <taxon>Ilex</taxon>
    </lineage>
</organism>
<dbReference type="Proteomes" id="UP001642360">
    <property type="component" value="Unassembled WGS sequence"/>
</dbReference>
<dbReference type="FunFam" id="1.25.40.10:FF:000382">
    <property type="entry name" value="Pentatricopeptide repeat-containing protein"/>
    <property type="match status" value="1"/>
</dbReference>
<evidence type="ECO:0000313" key="6">
    <source>
        <dbReference type="Proteomes" id="UP001642360"/>
    </source>
</evidence>
<dbReference type="Pfam" id="PF14432">
    <property type="entry name" value="DYW_deaminase"/>
    <property type="match status" value="1"/>
</dbReference>
<dbReference type="PROSITE" id="PS51375">
    <property type="entry name" value="PPR"/>
    <property type="match status" value="5"/>
</dbReference>
<protein>
    <recommendedName>
        <fullName evidence="4">DYW domain-containing protein</fullName>
    </recommendedName>
</protein>